<proteinExistence type="predicted"/>
<feature type="transmembrane region" description="Helical" evidence="1">
    <location>
        <begin position="41"/>
        <end position="59"/>
    </location>
</feature>
<feature type="transmembrane region" description="Helical" evidence="1">
    <location>
        <begin position="96"/>
        <end position="113"/>
    </location>
</feature>
<name>A0A3B0XPQ2_9ZZZZ</name>
<evidence type="ECO:0000313" key="3">
    <source>
        <dbReference type="EMBL" id="VAW58134.1"/>
    </source>
</evidence>
<dbReference type="Pfam" id="PF04892">
    <property type="entry name" value="VanZ"/>
    <property type="match status" value="1"/>
</dbReference>
<keyword evidence="1" id="KW-0812">Transmembrane</keyword>
<sequence>MYELKYRYLWLLIGYAMVVFVIYSSLSTNPMSVDVAYSDKFLHTLGYFGLMGWFMQIYHGKTVRRWLAIIFVLMGVSLEFLQDWGGVRYFEINDMLANTSGVLLAWILAFTPFPRLLHWFEKKFVVG</sequence>
<dbReference type="AlphaFoldDB" id="A0A3B0XPQ2"/>
<dbReference type="NCBIfam" id="NF037970">
    <property type="entry name" value="vanZ_1"/>
    <property type="match status" value="1"/>
</dbReference>
<evidence type="ECO:0000259" key="2">
    <source>
        <dbReference type="Pfam" id="PF04892"/>
    </source>
</evidence>
<dbReference type="EMBL" id="UOFG01000019">
    <property type="protein sequence ID" value="VAW58134.1"/>
    <property type="molecule type" value="Genomic_DNA"/>
</dbReference>
<protein>
    <recommendedName>
        <fullName evidence="2">VanZ-like domain-containing protein</fullName>
    </recommendedName>
</protein>
<keyword evidence="1" id="KW-1133">Transmembrane helix</keyword>
<dbReference type="InterPro" id="IPR006976">
    <property type="entry name" value="VanZ-like"/>
</dbReference>
<organism evidence="3">
    <name type="scientific">hydrothermal vent metagenome</name>
    <dbReference type="NCBI Taxonomy" id="652676"/>
    <lineage>
        <taxon>unclassified sequences</taxon>
        <taxon>metagenomes</taxon>
        <taxon>ecological metagenomes</taxon>
    </lineage>
</organism>
<dbReference type="PANTHER" id="PTHR28008">
    <property type="entry name" value="DOMAIN PROTEIN, PUTATIVE (AFU_ORTHOLOGUE AFUA_3G10980)-RELATED"/>
    <property type="match status" value="1"/>
</dbReference>
<feature type="transmembrane region" description="Helical" evidence="1">
    <location>
        <begin position="66"/>
        <end position="84"/>
    </location>
</feature>
<feature type="transmembrane region" description="Helical" evidence="1">
    <location>
        <begin position="7"/>
        <end position="26"/>
    </location>
</feature>
<accession>A0A3B0XPQ2</accession>
<reference evidence="3" key="1">
    <citation type="submission" date="2018-06" db="EMBL/GenBank/DDBJ databases">
        <authorList>
            <person name="Zhirakovskaya E."/>
        </authorList>
    </citation>
    <scope>NUCLEOTIDE SEQUENCE</scope>
</reference>
<gene>
    <name evidence="3" type="ORF">MNBD_GAMMA11-723</name>
</gene>
<feature type="domain" description="VanZ-like" evidence="2">
    <location>
        <begin position="40"/>
        <end position="110"/>
    </location>
</feature>
<dbReference type="PANTHER" id="PTHR28008:SF1">
    <property type="entry name" value="DOMAIN PROTEIN, PUTATIVE (AFU_ORTHOLOGUE AFUA_3G10980)-RELATED"/>
    <property type="match status" value="1"/>
</dbReference>
<evidence type="ECO:0000256" key="1">
    <source>
        <dbReference type="SAM" id="Phobius"/>
    </source>
</evidence>
<keyword evidence="1" id="KW-0472">Membrane</keyword>